<dbReference type="CDD" id="cd04511">
    <property type="entry name" value="NUDIX_Hydrolase"/>
    <property type="match status" value="1"/>
</dbReference>
<organism evidence="6 7">
    <name type="scientific">Hahella chejuensis (strain KCTC 2396)</name>
    <dbReference type="NCBI Taxonomy" id="349521"/>
    <lineage>
        <taxon>Bacteria</taxon>
        <taxon>Pseudomonadati</taxon>
        <taxon>Pseudomonadota</taxon>
        <taxon>Gammaproteobacteria</taxon>
        <taxon>Oceanospirillales</taxon>
        <taxon>Hahellaceae</taxon>
        <taxon>Hahella</taxon>
    </lineage>
</organism>
<evidence type="ECO:0000256" key="4">
    <source>
        <dbReference type="RuleBase" id="RU003476"/>
    </source>
</evidence>
<dbReference type="Proteomes" id="UP000000238">
    <property type="component" value="Chromosome"/>
</dbReference>
<gene>
    <name evidence="6" type="ordered locus">HCH_10012</name>
</gene>
<dbReference type="Pfam" id="PF14803">
    <property type="entry name" value="Zn_ribbon_Nudix"/>
    <property type="match status" value="1"/>
</dbReference>
<proteinExistence type="inferred from homology"/>
<evidence type="ECO:0000313" key="6">
    <source>
        <dbReference type="EMBL" id="ABC29867.1"/>
    </source>
</evidence>
<dbReference type="PROSITE" id="PS51462">
    <property type="entry name" value="NUDIX"/>
    <property type="match status" value="1"/>
</dbReference>
<dbReference type="SUPFAM" id="SSF55811">
    <property type="entry name" value="Nudix"/>
    <property type="match status" value="1"/>
</dbReference>
<protein>
    <submittedName>
        <fullName evidence="6">ADP-ribose pyrophosphatase</fullName>
    </submittedName>
</protein>
<dbReference type="HOGENOM" id="CLU_037162_16_1_6"/>
<keyword evidence="3" id="KW-0460">Magnesium</keyword>
<comment type="similarity">
    <text evidence="4">Belongs to the Nudix hydrolase family.</text>
</comment>
<comment type="cofactor">
    <cofactor evidence="1">
        <name>Mg(2+)</name>
        <dbReference type="ChEBI" id="CHEBI:18420"/>
    </cofactor>
</comment>
<evidence type="ECO:0000256" key="1">
    <source>
        <dbReference type="ARBA" id="ARBA00001946"/>
    </source>
</evidence>
<dbReference type="InterPro" id="IPR000086">
    <property type="entry name" value="NUDIX_hydrolase_dom"/>
</dbReference>
<name>Q2SHK7_HAHCH</name>
<keyword evidence="7" id="KW-1185">Reference proteome</keyword>
<dbReference type="PRINTS" id="PR00502">
    <property type="entry name" value="NUDIXFAMILY"/>
</dbReference>
<evidence type="ECO:0000259" key="5">
    <source>
        <dbReference type="PROSITE" id="PS51462"/>
    </source>
</evidence>
<sequence length="176" mass="20294">MEIKFCSQCGETMRWRLPEGDNRSRFVCDKCNFIHYQNPNIVSGCIVYKEDSVLLCKRAIEPRAGLWTLPAGFMENGETTRHAAERETFEETGARISADKLFAITNSPHANHVNIFYLAKLKDSRFHPTSESSEVQLFKKSDIPMDNIAFHTVKVVLELFFRDVERGNFSLHEIDF</sequence>
<dbReference type="InterPro" id="IPR015797">
    <property type="entry name" value="NUDIX_hydrolase-like_dom_sf"/>
</dbReference>
<accession>Q2SHK7</accession>
<dbReference type="InterPro" id="IPR020476">
    <property type="entry name" value="Nudix_hydrolase"/>
</dbReference>
<dbReference type="KEGG" id="hch:HCH_10012"/>
<dbReference type="Gene3D" id="2.20.70.10">
    <property type="match status" value="1"/>
</dbReference>
<dbReference type="PROSITE" id="PS00893">
    <property type="entry name" value="NUDIX_BOX"/>
    <property type="match status" value="1"/>
</dbReference>
<dbReference type="AlphaFoldDB" id="Q2SHK7"/>
<feature type="domain" description="Nudix hydrolase" evidence="5">
    <location>
        <begin position="38"/>
        <end position="161"/>
    </location>
</feature>
<evidence type="ECO:0000313" key="7">
    <source>
        <dbReference type="Proteomes" id="UP000000238"/>
    </source>
</evidence>
<evidence type="ECO:0000256" key="3">
    <source>
        <dbReference type="ARBA" id="ARBA00022842"/>
    </source>
</evidence>
<dbReference type="eggNOG" id="COG1051">
    <property type="taxonomic scope" value="Bacteria"/>
</dbReference>
<dbReference type="EMBL" id="CP000155">
    <property type="protein sequence ID" value="ABC29867.1"/>
    <property type="molecule type" value="Genomic_DNA"/>
</dbReference>
<dbReference type="PANTHER" id="PTHR43222:SF2">
    <property type="entry name" value="NUDIX HYDROLASE 23, CHLOROPLASTIC"/>
    <property type="match status" value="1"/>
</dbReference>
<reference evidence="6 7" key="1">
    <citation type="journal article" date="2005" name="Nucleic Acids Res.">
        <title>Genomic blueprint of Hahella chejuensis, a marine microbe producing an algicidal agent.</title>
        <authorList>
            <person name="Jeong H."/>
            <person name="Yim J.H."/>
            <person name="Lee C."/>
            <person name="Choi S.-H."/>
            <person name="Park Y.K."/>
            <person name="Yoon S.H."/>
            <person name="Hur C.-G."/>
            <person name="Kang H.-Y."/>
            <person name="Kim D."/>
            <person name="Lee H.H."/>
            <person name="Park K.H."/>
            <person name="Park S.-H."/>
            <person name="Park H.-S."/>
            <person name="Lee H.K."/>
            <person name="Oh T.K."/>
            <person name="Kim J.F."/>
        </authorList>
    </citation>
    <scope>NUCLEOTIDE SEQUENCE [LARGE SCALE GENOMIC DNA]</scope>
    <source>
        <strain evidence="6 7">KCTC 2396</strain>
    </source>
</reference>
<dbReference type="InterPro" id="IPR020084">
    <property type="entry name" value="NUDIX_hydrolase_CS"/>
</dbReference>
<dbReference type="Gene3D" id="3.90.79.10">
    <property type="entry name" value="Nucleoside Triphosphate Pyrophosphohydrolase"/>
    <property type="match status" value="1"/>
</dbReference>
<evidence type="ECO:0000256" key="2">
    <source>
        <dbReference type="ARBA" id="ARBA00022801"/>
    </source>
</evidence>
<dbReference type="PANTHER" id="PTHR43222">
    <property type="entry name" value="NUDIX HYDROLASE 23"/>
    <property type="match status" value="1"/>
</dbReference>
<dbReference type="Pfam" id="PF00293">
    <property type="entry name" value="NUDIX"/>
    <property type="match status" value="1"/>
</dbReference>
<keyword evidence="2 4" id="KW-0378">Hydrolase</keyword>
<dbReference type="GO" id="GO:0016787">
    <property type="term" value="F:hydrolase activity"/>
    <property type="evidence" value="ECO:0007669"/>
    <property type="project" value="UniProtKB-KW"/>
</dbReference>
<dbReference type="InterPro" id="IPR029401">
    <property type="entry name" value="Nudix_N"/>
</dbReference>